<evidence type="ECO:0000256" key="1">
    <source>
        <dbReference type="ARBA" id="ARBA00022729"/>
    </source>
</evidence>
<dbReference type="InterPro" id="IPR017853">
    <property type="entry name" value="GH"/>
</dbReference>
<dbReference type="Proteomes" id="UP000304148">
    <property type="component" value="Chromosome"/>
</dbReference>
<dbReference type="Pfam" id="PF02638">
    <property type="entry name" value="GHL10"/>
    <property type="match status" value="1"/>
</dbReference>
<dbReference type="InterPro" id="IPR013783">
    <property type="entry name" value="Ig-like_fold"/>
</dbReference>
<accession>A0A383RF27</accession>
<gene>
    <name evidence="4" type="ORF">PBLR_14020</name>
</gene>
<dbReference type="RefSeq" id="WP_138187412.1">
    <property type="nucleotide sequence ID" value="NZ_LS992241.1"/>
</dbReference>
<dbReference type="Gene3D" id="3.20.20.80">
    <property type="entry name" value="Glycosidases"/>
    <property type="match status" value="1"/>
</dbReference>
<evidence type="ECO:0000259" key="3">
    <source>
        <dbReference type="PROSITE" id="PS51272"/>
    </source>
</evidence>
<organism evidence="4 5">
    <name type="scientific">Paenibacillus alvei</name>
    <name type="common">Bacillus alvei</name>
    <dbReference type="NCBI Taxonomy" id="44250"/>
    <lineage>
        <taxon>Bacteria</taxon>
        <taxon>Bacillati</taxon>
        <taxon>Bacillota</taxon>
        <taxon>Bacilli</taxon>
        <taxon>Bacillales</taxon>
        <taxon>Paenibacillaceae</taxon>
        <taxon>Paenibacillus</taxon>
    </lineage>
</organism>
<feature type="compositionally biased region" description="Low complexity" evidence="2">
    <location>
        <begin position="1126"/>
        <end position="1136"/>
    </location>
</feature>
<protein>
    <submittedName>
        <fullName evidence="4">S-layer protein</fullName>
    </submittedName>
</protein>
<sequence>MRYILLRPLSIWLVAILLFSTLLQVVPNYAQAESDLSPIEQLILPSNEADPVTIVSQDATQSLVISDINSPGDSLANKTDYLALYTSGAGVTNTVYGNEVFVKKYDVALVVNRHSVVEAVYGPDADPPVSWDDDISIAIPEEGYIVLSGGATWDSSIHQKPLFHHYGVGDHIRLMRGGKEVTAADFRNQKPEPELKPELHLVTPSDSTVTVPMIEVKGYVANYRENQNIQVVIGGKQASITANGSFLQQVYLTLGANLITVRLLQGDTELAVSNITATYERSGQGSDYIEVEAAPIDVTIELQGPRHKIDAVDEDIAAHGNVVALFTRDYGSSLVVPQYNVAVQVDEYNRVLRVINPSVNGKPPVWTGPTTLEIPDGGYILMAQDDSYATNFIKRYLAVHFKAGDQIKLRKNGEVVSVKDVRNGNGAIARLMLDNELIYTVTDNQTVVTGRIANIDHPESTALLIHGKQETFAADGTFSVPITLSRGTNYVDIVVMKNGKEQDKRNMVVFSRPGFAPEKDIILWVDQAANARKFQSSEQVLAFLKKAKDLGVTTVVFDVKGVEGFISYKKNDLTGRPYVSEIQAPEKAGSNPNLDLLQEFIMHGHALGLKVHASLNVFAEGSIAHNEYAVLDQHLNWEERIYVPENNGEIKRLRESAKKGLVAFVNPSDDEARAYQLKTFEEVIKNYDVDGVVHDRGRYDNETADFSDVTRIKFEQFLQARGKQLKNWPADIYRYEQNVRVYGPLIQDWWEFRSGTIKSFFAEVKSLVDSYEASSGRTIQVSSYVGSWYETYYLNGVNWGSRNFRYDERLGLPDQSVYTPEYYDTGYIEYLDFLMIGAYQTTSKEVKKYITLGNIVTNGEIPLYAGISLVNVQTPSVQREVFQAGLATTNGLMLFDASQINWPIASAALRDEEYVKDYQLGISLPGSPDSFLEGHYYNVNRVEGNVNVMTDAFGYSTGTNQFGVEVVVDAGGKVTNVVNRKQAIQWDWAVPEQNNSIIPQGGFVITTVDPSGTRTLRQLVANAYDVGNSIRAAVLSGWQDDEGRQTSNSEILVEGQVEVLGTGKAEVYLNGQLAIIDASGGFKSNIPLSVGRNSVTITVFVDKYKTNSRTIDIIRTDSGGTGPNPGGSNPASGSGAVSQQPASPNKLERLSIAYRQDRDGRQVTAAKVNLAPMLEEIEQLKKQASSSSDTILKYSMANVQDVLEVSIPVAGAVQAAEELPQSSIVIESPRGVLKLPLHAMKSALKGANNQKSGELQIRIGTLLQEQDAALQQRLLQDGMKKLGAAIAIELVVKEGEEEEAISLKGERAEYRIMLPAIAADRDRMTAINYDEKRGRYAFAPALFEAREGNLEVLLKLSETGIYSIAEVQPPMFTDIQGHWAEQDILLLASKLIVKGTSDTRFSPGATLTRAQFTAMLVRALGMKEKADVMPFVDVQSQDWYAGAIGAAVEQGLIQGTDSSHFSPNALLTREQMAVLLLRAVEFAGVKDTTVNTEAVLQSFKDQDEITVWSKDAVAAAVGKGLMEGRNTNSFVPKGTAARAEAVVVLKRLLQQSAYINRQ</sequence>
<feature type="domain" description="SLH" evidence="3">
    <location>
        <begin position="1496"/>
        <end position="1558"/>
    </location>
</feature>
<feature type="region of interest" description="Disordered" evidence="2">
    <location>
        <begin position="1113"/>
        <end position="1144"/>
    </location>
</feature>
<name>A0A383RF27_PAEAL</name>
<evidence type="ECO:0000313" key="5">
    <source>
        <dbReference type="Proteomes" id="UP000304148"/>
    </source>
</evidence>
<dbReference type="PROSITE" id="PS51272">
    <property type="entry name" value="SLH"/>
    <property type="match status" value="3"/>
</dbReference>
<dbReference type="SUPFAM" id="SSF51445">
    <property type="entry name" value="(Trans)glycosidases"/>
    <property type="match status" value="1"/>
</dbReference>
<dbReference type="InterPro" id="IPR052177">
    <property type="entry name" value="Divisome_Glycosyl_Hydrolase"/>
</dbReference>
<proteinExistence type="predicted"/>
<dbReference type="PANTHER" id="PTHR43405">
    <property type="entry name" value="GLYCOSYL HYDROLASE DIGH"/>
    <property type="match status" value="1"/>
</dbReference>
<keyword evidence="1" id="KW-0732">Signal</keyword>
<dbReference type="Pfam" id="PF00395">
    <property type="entry name" value="SLH"/>
    <property type="match status" value="3"/>
</dbReference>
<dbReference type="PANTHER" id="PTHR43405:SF1">
    <property type="entry name" value="GLYCOSYL HYDROLASE DIGH"/>
    <property type="match status" value="1"/>
</dbReference>
<evidence type="ECO:0000313" key="4">
    <source>
        <dbReference type="EMBL" id="SYX85598.1"/>
    </source>
</evidence>
<dbReference type="InterPro" id="IPR003790">
    <property type="entry name" value="GHL10"/>
</dbReference>
<reference evidence="5" key="1">
    <citation type="submission" date="2018-08" db="EMBL/GenBank/DDBJ databases">
        <authorList>
            <person name="Chevrot R."/>
        </authorList>
    </citation>
    <scope>NUCLEOTIDE SEQUENCE [LARGE SCALE GENOMIC DNA]</scope>
</reference>
<dbReference type="EMBL" id="LS992241">
    <property type="protein sequence ID" value="SYX85598.1"/>
    <property type="molecule type" value="Genomic_DNA"/>
</dbReference>
<evidence type="ECO:0000256" key="2">
    <source>
        <dbReference type="SAM" id="MobiDB-lite"/>
    </source>
</evidence>
<dbReference type="InterPro" id="IPR001119">
    <property type="entry name" value="SLH_dom"/>
</dbReference>
<feature type="domain" description="SLH" evidence="3">
    <location>
        <begin position="1367"/>
        <end position="1430"/>
    </location>
</feature>
<feature type="domain" description="SLH" evidence="3">
    <location>
        <begin position="1431"/>
        <end position="1490"/>
    </location>
</feature>
<dbReference type="Gene3D" id="2.60.40.10">
    <property type="entry name" value="Immunoglobulins"/>
    <property type="match status" value="2"/>
</dbReference>